<protein>
    <submittedName>
        <fullName evidence="2">Uncharacterized protein</fullName>
    </submittedName>
</protein>
<feature type="region of interest" description="Disordered" evidence="1">
    <location>
        <begin position="1018"/>
        <end position="1044"/>
    </location>
</feature>
<organism evidence="2">
    <name type="scientific">Neospora caninum (strain Liverpool)</name>
    <dbReference type="NCBI Taxonomy" id="572307"/>
    <lineage>
        <taxon>Eukaryota</taxon>
        <taxon>Sar</taxon>
        <taxon>Alveolata</taxon>
        <taxon>Apicomplexa</taxon>
        <taxon>Conoidasida</taxon>
        <taxon>Coccidia</taxon>
        <taxon>Eucoccidiorida</taxon>
        <taxon>Eimeriorina</taxon>
        <taxon>Sarcocystidae</taxon>
        <taxon>Neospora</taxon>
    </lineage>
</organism>
<feature type="region of interest" description="Disordered" evidence="1">
    <location>
        <begin position="1627"/>
        <end position="1677"/>
    </location>
</feature>
<reference evidence="2" key="1">
    <citation type="journal article" date="2015" name="PLoS ONE">
        <title>Comprehensive Evaluation of Toxoplasma gondii VEG and Neospora caninum LIV Genomes with Tachyzoite Stage Transcriptome and Proteome Defines Novel Transcript Features.</title>
        <authorList>
            <person name="Ramaprasad A."/>
            <person name="Mourier T."/>
            <person name="Naeem R."/>
            <person name="Malas T.B."/>
            <person name="Moussa E."/>
            <person name="Panigrahi A."/>
            <person name="Vermont S.J."/>
            <person name="Otto T.D."/>
            <person name="Wastling J."/>
            <person name="Pain A."/>
        </authorList>
    </citation>
    <scope>NUCLEOTIDE SEQUENCE</scope>
    <source>
        <strain evidence="2">Liverpool</strain>
    </source>
</reference>
<accession>A0A0F7U7I1</accession>
<feature type="region of interest" description="Disordered" evidence="1">
    <location>
        <begin position="307"/>
        <end position="385"/>
    </location>
</feature>
<name>A0A0F7U7I1_NEOCL</name>
<feature type="compositionally biased region" description="Basic and acidic residues" evidence="1">
    <location>
        <begin position="537"/>
        <end position="571"/>
    </location>
</feature>
<evidence type="ECO:0000313" key="2">
    <source>
        <dbReference type="EMBL" id="CEL65021.1"/>
    </source>
</evidence>
<feature type="compositionally biased region" description="Low complexity" evidence="1">
    <location>
        <begin position="259"/>
        <end position="274"/>
    </location>
</feature>
<feature type="compositionally biased region" description="Basic and acidic residues" evidence="1">
    <location>
        <begin position="204"/>
        <end position="220"/>
    </location>
</feature>
<dbReference type="EMBL" id="LN714477">
    <property type="protein sequence ID" value="CEL65021.1"/>
    <property type="molecule type" value="Genomic_DNA"/>
</dbReference>
<evidence type="ECO:0000256" key="1">
    <source>
        <dbReference type="SAM" id="MobiDB-lite"/>
    </source>
</evidence>
<feature type="compositionally biased region" description="Basic and acidic residues" evidence="1">
    <location>
        <begin position="580"/>
        <end position="593"/>
    </location>
</feature>
<feature type="region of interest" description="Disordered" evidence="1">
    <location>
        <begin position="1060"/>
        <end position="1080"/>
    </location>
</feature>
<feature type="compositionally biased region" description="Low complexity" evidence="1">
    <location>
        <begin position="160"/>
        <end position="178"/>
    </location>
</feature>
<gene>
    <name evidence="2" type="ORF">BN1204_008820</name>
</gene>
<feature type="region of interest" description="Disordered" evidence="1">
    <location>
        <begin position="1126"/>
        <end position="1164"/>
    </location>
</feature>
<feature type="compositionally biased region" description="Polar residues" evidence="1">
    <location>
        <begin position="1126"/>
        <end position="1138"/>
    </location>
</feature>
<feature type="compositionally biased region" description="Basic and acidic residues" evidence="1">
    <location>
        <begin position="363"/>
        <end position="376"/>
    </location>
</feature>
<proteinExistence type="predicted"/>
<feature type="region of interest" description="Disordered" evidence="1">
    <location>
        <begin position="154"/>
        <end position="225"/>
    </location>
</feature>
<feature type="region of interest" description="Disordered" evidence="1">
    <location>
        <begin position="485"/>
        <end position="593"/>
    </location>
</feature>
<feature type="compositionally biased region" description="Basic and acidic residues" evidence="1">
    <location>
        <begin position="311"/>
        <end position="351"/>
    </location>
</feature>
<feature type="region of interest" description="Disordered" evidence="1">
    <location>
        <begin position="103"/>
        <end position="136"/>
    </location>
</feature>
<feature type="region of interest" description="Disordered" evidence="1">
    <location>
        <begin position="250"/>
        <end position="295"/>
    </location>
</feature>
<feature type="compositionally biased region" description="Basic and acidic residues" evidence="1">
    <location>
        <begin position="1145"/>
        <end position="1157"/>
    </location>
</feature>
<feature type="compositionally biased region" description="Polar residues" evidence="1">
    <location>
        <begin position="1627"/>
        <end position="1641"/>
    </location>
</feature>
<sequence>MGHTVNPSLRAVSHTRVPSLPYALSASLPFPSPVSPPSLRSLSVSPSSASSACLRVYARRSPHPTLRGLCPFSLLLPSRPAAFALSAFPASSAFPLSSSALPSHSLAAPERSGKRPTPPPSACGASRHFASSPSPASAPFEDFDFTFRSAPRRRWRPPRRLASSPSSSPSAVPSASSRGESGASMHQLGAAVSPFNASQQPDRGGTDGHPAEAEEERGGAGDRALPYGYATLDQLQGRWVRLALKSVLTRTRKRRKSESASPFSSVPFSSVPDADATDACQGAQNGTDRSPPRLTLLSDASLSNLAFLKAPRGDETLDTKPETESEEARADLQFEEESERREGRDKEHRSATGEMQEAAGGESDWKGTEKSGRGGEEGGAENASEGCARTAWPGVYVHPKCVRTVEKLERLLPRMAAHDVCLCLRYLADAELLEHPVSLGCIYTLRQKAEELSAREIGVLCGILNKPFFRRVSALLDRERRLSRHARENESPLHAAPLPFCSGPSHSSDSRDTRGGTLAYTTSQGDAAISGAKNGRGKGERTEETKETEEKESSGGGERTLEKTLHWRRGEEEESLGDMVGKRRTEESRATETERRRQLFEQLVEEKAQTLKKLTQLVRAKCHDLHHADDFCTVLWTFHAHGLLTPSLLATVRRLLLDRLREPRAAPGRSPFSRGSCGSVSPFLKSLLPRHVAGLVALFLRTGTLDRELFRALWGACLGDIPRAYFLPPPFSSVPRCDLSSGAPPTPGEASAWLLSEEMEETEKEKLRTRKARAVGLWLAARLQGKDLLRLTEGLHAVTGPPLTDTGINAGEGSSEETFWREEESCLAMALQVASARKHASLSGSALSTLLFLFAMLASQLPGVYVHPDLAFRTSTHFAWKTPQFSVAAQAQFLAALPALSSSLPPDPLLVSALASSLTASLLPLSESSPASAGLLPLLSLLWVAVASGLALCQRSSASHAVAAAAERVRKRHYLDLLRHLPPSLLTGSAASASSTLPLAASPSRLAASATHAEGADATALEASTARVKRSIPAGTDGASRGQMEQRGSIYVEFQGVSTPATVTPVSPEDSLAPLQTHPSHPFHACDSPLQFLDPPPMPSSFLRHAQAEQHLLALRDTLEVATEALTRSGTSPVSSWNGPLVPGDDARKSQSLRERGPASLSKETEPLSVLSQVVLWTQIAAASSSAQTSEKLVRGSLGCLRRLLGAPETVGALAGSCRAAATAVVGLKSPEIQVACGVRSRLLCLSALWQNFSALRYRDSGVVYPLVEAVDAVAEAAGAARQFTETLDVSPFAIKGAVPRSADEHVFTTIFVDIFLSACELQVFGLLADSTRNLIFQKALHSLPKLSPSSLLLLLQSALLLAAEAEAQASSRRSPQNPRGALLPAGQGPHALLAAFSGASPVALPARPGDVGTLAFAPASPVPLGRLTAAQVYGHLLPCVVYEASRRFQDGMYIPSAQHLPLLLLARRFLLSPYFSSLLSRPSPGRPHEHAEAAGPVLGFSGLPLVWGARERQSVRAFFKHLEWREAASAVDACVQSNRLPSALPLLYSPFPAFSPALPRSYSSACHASTPSELSRSANKDEQSEKSLSETGHVGDCLWVAHPVWSCRWVSAFANTFAMTASTSVKNGQDGEAQSRQRSCQAPAAAERLQRDCEADAAVEDTPQLPREGSARGSEHVRARLRYEWTETEGKRAKRAPAVTEDEVDLALAINSAVSGKSRTADRRSEGDGKTANRFVVLLAVDADGQQGEVLGRGSFSGDLTKDQSCLEVQNTPTTAAVLVPDSSARGSHGLAVYLGHCLLEGMQMDGVARWDDGREWGILFDKEEFCLVSPVLAKRGLRMRDLPSSSCIYTWLVG</sequence>